<gene>
    <name evidence="1" type="ORF">MML48_1g03780</name>
</gene>
<keyword evidence="2" id="KW-1185">Reference proteome</keyword>
<protein>
    <submittedName>
        <fullName evidence="1">Basigin related</fullName>
    </submittedName>
</protein>
<name>A0ACB9TVV1_HOLOL</name>
<sequence>MLPRTFTTVLQNIVTKLEEDMEGILIWFTRADEKPSVVVPSPRVRQLGPVLAIEAVTVEDSGMYRCTASNAGGEAKADIKLIVSAPLHVEIIPPILSVHMGGNAEFKCVVSVLSGGPHFITWYKDGRQLASSGRNEVLIVNNVGREDRGMYQCVVRRAEGDTAQAAAELQLGDTPPVLTYSFIEQTLQPGPAVSLKCSAMGNPTPQIAWSLDGYPLPSNGRFINGQYVTVHGDVISHVNISHVMVEDGGEYTCTAESRAGKSSHSARLNVYGMPYIRLIPKVAAVAGETLQLKCPVAGYPIEEIHWERSGRELPDDMRQKILPDGILQISRVEKKADTGVYTCWARNKQGHSARRSGEVTVIAVTHSYVVAVPPKWSVEPFDVSVERNRNVALHCQAHGVPAPTVTWKKATGSKSGEYQEIRGHMYTKLLENGTLLLQHVKEDREGFYLCQAENGIGPGIASPYFSAPSRLVTAKKGETATLYCAVNGDKPINVIWLRGEKVELNPLSNYRIHTKQNVTIEGVAAELQIFDVETADSGAYFCQASNLYGKDQQLVQLLVQEPPLSPQNVEAAMISSRSVHLKWQHKSGDANEVYKFTVEYREHDRPWQQLELSDPPLQFAALIEDLKPATKYSFRVIAEGPAGKSAPSAELLLRTEPQKPAGAPLNLSVLPLSSTELLVTWAPPLADLRNGEIQGFNIGYRVVDIGTYNFTSVNGDGEESGDEVILGGLAKFMRYSVVVQAFNEVGAGPLSEPISAQTMEDVPSMPPEDVRCAAITSQSLQISWQPPPAEHCNGNLQGYKLMYEPVPNENYKASDDLEIRQTTALTTVITGLRKFTNYSLQILAFTKIGDGAISTITYCQTEEDVPGAPADIKVIIASAQSFIVSWIPPLEPNGIITRYSLYKRSMDGRQEIEHAKQSISGQQTAYEAKGVQPGVEYQFWVTASTKIGEGQSSKVVTQVASTRVVAKILPFGGTVVRPWRESITLSCASVGLPKQEWQRDDQILKGGTSRKIMDSGDLILNNLQLSDSGNYSCQVDNGYGSDKVTYNLVVQVPPVAPLLYVTSATSSSILLHWKPGNDGGAPISGYSLNYRKEHGSLEEIHLSRHAMSYELRVCIYTRFSTSFALNSHISDFQIFLVFSNTLNKRKDVSESVLVISNALKPQRKTSITGLTPATHYIVKVEAYNIAGSSMEEFSFITLTKDGDVPPPDLMKQGDNGEPLYTDIKIVLPLTIIVLILLSSGTSTVICLKSRQNNITTREQLDNQHNAEAQRERYYATIHKAALQAGEKVPETSEDISPYATFQLSGQATLPQNTMLHSFMYREHAMTEGCASPPPAISMQRNSPYYNVQKSETTKSHGRRKASRKANIDSEDSESDPDHLLSSRTESSIQLDLNQKHKIFSDFIYHGHSSTSSDLSPMSEQKSFPRRGRSRWSSTKQILPSLSIAETTFTDHPKPREQTERTELSEAECDIDTLKKLKLGLRSSLWSKPSETGQSSDYSIAV</sequence>
<comment type="caution">
    <text evidence="1">The sequence shown here is derived from an EMBL/GenBank/DDBJ whole genome shotgun (WGS) entry which is preliminary data.</text>
</comment>
<organism evidence="1 2">
    <name type="scientific">Holotrichia oblita</name>
    <name type="common">Chafer beetle</name>
    <dbReference type="NCBI Taxonomy" id="644536"/>
    <lineage>
        <taxon>Eukaryota</taxon>
        <taxon>Metazoa</taxon>
        <taxon>Ecdysozoa</taxon>
        <taxon>Arthropoda</taxon>
        <taxon>Hexapoda</taxon>
        <taxon>Insecta</taxon>
        <taxon>Pterygota</taxon>
        <taxon>Neoptera</taxon>
        <taxon>Endopterygota</taxon>
        <taxon>Coleoptera</taxon>
        <taxon>Polyphaga</taxon>
        <taxon>Scarabaeiformia</taxon>
        <taxon>Scarabaeidae</taxon>
        <taxon>Melolonthinae</taxon>
        <taxon>Holotrichia</taxon>
    </lineage>
</organism>
<dbReference type="Proteomes" id="UP001056778">
    <property type="component" value="Chromosome 1"/>
</dbReference>
<reference evidence="1" key="1">
    <citation type="submission" date="2022-04" db="EMBL/GenBank/DDBJ databases">
        <title>Chromosome-scale genome assembly of Holotrichia oblita Faldermann.</title>
        <authorList>
            <person name="Rongchong L."/>
        </authorList>
    </citation>
    <scope>NUCLEOTIDE SEQUENCE</scope>
    <source>
        <strain evidence="1">81SQS9</strain>
    </source>
</reference>
<dbReference type="EMBL" id="CM043015">
    <property type="protein sequence ID" value="KAI4470940.1"/>
    <property type="molecule type" value="Genomic_DNA"/>
</dbReference>
<accession>A0ACB9TVV1</accession>
<evidence type="ECO:0000313" key="1">
    <source>
        <dbReference type="EMBL" id="KAI4470940.1"/>
    </source>
</evidence>
<proteinExistence type="predicted"/>
<evidence type="ECO:0000313" key="2">
    <source>
        <dbReference type="Proteomes" id="UP001056778"/>
    </source>
</evidence>